<keyword evidence="6" id="KW-1185">Reference proteome</keyword>
<dbReference type="PANTHER" id="PTHR33217">
    <property type="entry name" value="TRANSPOSASE FOR INSERTION SEQUENCE ELEMENT IS1081"/>
    <property type="match status" value="1"/>
</dbReference>
<dbReference type="RefSeq" id="WP_110368712.1">
    <property type="nucleotide sequence ID" value="NZ_CP029287.2"/>
</dbReference>
<evidence type="ECO:0000313" key="5">
    <source>
        <dbReference type="EMBL" id="AWR98494.1"/>
    </source>
</evidence>
<dbReference type="InterPro" id="IPR001207">
    <property type="entry name" value="Transposase_mutator"/>
</dbReference>
<evidence type="ECO:0000256" key="3">
    <source>
        <dbReference type="ARBA" id="ARBA00023172"/>
    </source>
</evidence>
<sequence>MKSNIKGRKEEGDTMNASVESMLSEFQESGVKDSLKKLVEDAIQEVMKAERDQFLKSQRESGERNYGNGYYDRQFNVLGMSLNLQVPRDRKGQFRSSILPDAWRRSGEYDELVIKLLAKGYSKEEVREVLREAGVTGTAVDQIASRMAQFMKDYRTREIGEETFAAFMDVYHAKVRNEAGKIVTYSVYLVLGVDFEGRKTVLNLTVREGAEDLKGWNEVLQNLVERGLSRVSLFVTDDFRGLHELISKYFSSSRHQLCLVHFERDLYRNLPKEDASSIKEHMKDLKTCRDAECGRKVVGEISEFVSKRRASYGKYIAERAENYVAFLNYPREVRTSIYTNNSCESFFSYVARNERSLSYFSSQESLDTTLFVIASNLEEHWEKHVNSAVKSHSYRLRQIFEVQFNGGE</sequence>
<dbReference type="GO" id="GO:0003677">
    <property type="term" value="F:DNA binding"/>
    <property type="evidence" value="ECO:0007669"/>
    <property type="project" value="UniProtKB-KW"/>
</dbReference>
<organism evidence="5 6">
    <name type="scientific">Metallosphaera hakonensis JCM 8857 = DSM 7519</name>
    <dbReference type="NCBI Taxonomy" id="1293036"/>
    <lineage>
        <taxon>Archaea</taxon>
        <taxon>Thermoproteota</taxon>
        <taxon>Thermoprotei</taxon>
        <taxon>Sulfolobales</taxon>
        <taxon>Sulfolobaceae</taxon>
        <taxon>Metallosphaera</taxon>
    </lineage>
</organism>
<keyword evidence="1" id="KW-0815">Transposition</keyword>
<dbReference type="Pfam" id="PF00872">
    <property type="entry name" value="Transposase_mut"/>
    <property type="match status" value="1"/>
</dbReference>
<evidence type="ECO:0000313" key="6">
    <source>
        <dbReference type="Proteomes" id="UP000247586"/>
    </source>
</evidence>
<keyword evidence="2" id="KW-0238">DNA-binding</keyword>
<feature type="region of interest" description="Disordered" evidence="4">
    <location>
        <begin position="1"/>
        <end position="21"/>
    </location>
</feature>
<dbReference type="NCBIfam" id="NF033543">
    <property type="entry name" value="transpos_IS256"/>
    <property type="match status" value="1"/>
</dbReference>
<dbReference type="KEGG" id="mhk:DFR87_00840"/>
<name>A0A2U9IR89_9CREN</name>
<dbReference type="GeneID" id="36833844"/>
<evidence type="ECO:0000256" key="4">
    <source>
        <dbReference type="SAM" id="MobiDB-lite"/>
    </source>
</evidence>
<dbReference type="PANTHER" id="PTHR33217:SF7">
    <property type="entry name" value="TRANSPOSASE FOR INSERTION SEQUENCE ELEMENT IS1081"/>
    <property type="match status" value="1"/>
</dbReference>
<dbReference type="EMBL" id="CP029287">
    <property type="protein sequence ID" value="AWR98494.1"/>
    <property type="molecule type" value="Genomic_DNA"/>
</dbReference>
<dbReference type="OrthoDB" id="56934at2157"/>
<evidence type="ECO:0000256" key="1">
    <source>
        <dbReference type="ARBA" id="ARBA00022578"/>
    </source>
</evidence>
<dbReference type="AlphaFoldDB" id="A0A2U9IR89"/>
<proteinExistence type="predicted"/>
<evidence type="ECO:0000256" key="2">
    <source>
        <dbReference type="ARBA" id="ARBA00023125"/>
    </source>
</evidence>
<protein>
    <submittedName>
        <fullName evidence="5">IS256 family transposase</fullName>
    </submittedName>
</protein>
<dbReference type="Proteomes" id="UP000247586">
    <property type="component" value="Chromosome"/>
</dbReference>
<reference evidence="5 6" key="1">
    <citation type="submission" date="2018-05" db="EMBL/GenBank/DDBJ databases">
        <title>Complete Genome Sequences of Extremely Thermoacidophilic, Metal-Mobilizing Type-Strain Members of the Archaeal Family Sulfolobaceae: Acidianus brierleyi DSM-1651T, Acidianus sulfidivorans DSM-18786T, Metallosphaera hakonensis DSM-7519T, and Metallosphaera prunae DSM-10039T.</title>
        <authorList>
            <person name="Counts J.A."/>
            <person name="Kelly R.M."/>
        </authorList>
    </citation>
    <scope>NUCLEOTIDE SEQUENCE [LARGE SCALE GENOMIC DNA]</scope>
    <source>
        <strain evidence="5 6">HO1-1</strain>
    </source>
</reference>
<keyword evidence="3" id="KW-0233">DNA recombination</keyword>
<reference evidence="6" key="2">
    <citation type="submission" date="2020-03" db="EMBL/GenBank/DDBJ databases">
        <title>Complete Genome Sequences of Extremely Thermoacidophilic, Metal-Mobilizing Type-Strain Members of the Archaeal Family Sulfolobaceae: Acidianus brierleyi DSM-1651T, Acidianus sulfidivorans DSM-18786T, Metallosphaera hakonensis DSM-7519T, and Metallosphaera prunae DSM-10039T.</title>
        <authorList>
            <person name="Counts J.A."/>
            <person name="Kelly R.M."/>
        </authorList>
    </citation>
    <scope>NUCLEOTIDE SEQUENCE [LARGE SCALE GENOMIC DNA]</scope>
    <source>
        <strain evidence="6">HO1-1</strain>
    </source>
</reference>
<dbReference type="GO" id="GO:0004803">
    <property type="term" value="F:transposase activity"/>
    <property type="evidence" value="ECO:0007669"/>
    <property type="project" value="InterPro"/>
</dbReference>
<dbReference type="GO" id="GO:0006313">
    <property type="term" value="P:DNA transposition"/>
    <property type="evidence" value="ECO:0007669"/>
    <property type="project" value="InterPro"/>
</dbReference>
<reference evidence="6" key="3">
    <citation type="submission" date="2020-03" db="EMBL/GenBank/DDBJ databases">
        <title>Sequencing and Assembly of Multiple Reported Metal-Biooxidizing Members of the Extremely Thermoacidophilic Archaeal Family Sulfolobaceae.</title>
        <authorList>
            <person name="Counts J.A."/>
            <person name="Kelly R.M."/>
        </authorList>
    </citation>
    <scope>NUCLEOTIDE SEQUENCE [LARGE SCALE GENOMIC DNA]</scope>
    <source>
        <strain evidence="6">HO1-1</strain>
    </source>
</reference>
<accession>A0A2U9IR89</accession>
<gene>
    <name evidence="5" type="ORF">DFR87_00840</name>
</gene>